<protein>
    <submittedName>
        <fullName evidence="7">Uncharacterized protein</fullName>
    </submittedName>
</protein>
<dbReference type="PANTHER" id="PTHR24287">
    <property type="entry name" value="P450, PUTATIVE (EUROFUNG)-RELATED"/>
    <property type="match status" value="1"/>
</dbReference>
<evidence type="ECO:0000256" key="1">
    <source>
        <dbReference type="ARBA" id="ARBA00001971"/>
    </source>
</evidence>
<comment type="similarity">
    <text evidence="2">Belongs to the cytochrome P450 family.</text>
</comment>
<evidence type="ECO:0000256" key="6">
    <source>
        <dbReference type="ARBA" id="ARBA00023033"/>
    </source>
</evidence>
<dbReference type="EMBL" id="MU866114">
    <property type="protein sequence ID" value="KAK4179576.1"/>
    <property type="molecule type" value="Genomic_DNA"/>
</dbReference>
<proteinExistence type="inferred from homology"/>
<comment type="cofactor">
    <cofactor evidence="1">
        <name>heme</name>
        <dbReference type="ChEBI" id="CHEBI:30413"/>
    </cofactor>
</comment>
<gene>
    <name evidence="7" type="ORF">QBC36DRAFT_308124</name>
</gene>
<organism evidence="7 8">
    <name type="scientific">Triangularia setosa</name>
    <dbReference type="NCBI Taxonomy" id="2587417"/>
    <lineage>
        <taxon>Eukaryota</taxon>
        <taxon>Fungi</taxon>
        <taxon>Dikarya</taxon>
        <taxon>Ascomycota</taxon>
        <taxon>Pezizomycotina</taxon>
        <taxon>Sordariomycetes</taxon>
        <taxon>Sordariomycetidae</taxon>
        <taxon>Sordariales</taxon>
        <taxon>Podosporaceae</taxon>
        <taxon>Triangularia</taxon>
    </lineage>
</organism>
<sequence>MDNYIDETYDEIRQRKEWPEKFIGKPERTDLLWDVAQKAPDKKLLRDQLTAVWVPSNETTSIHIANTLWHFARSPQAWKRHQEEVTALGDEDLTFSKLRGMKYMKESEQSPSTLPT</sequence>
<evidence type="ECO:0000256" key="2">
    <source>
        <dbReference type="ARBA" id="ARBA00010617"/>
    </source>
</evidence>
<comment type="caution">
    <text evidence="7">The sequence shown here is derived from an EMBL/GenBank/DDBJ whole genome shotgun (WGS) entry which is preliminary data.</text>
</comment>
<keyword evidence="3" id="KW-0479">Metal-binding</keyword>
<keyword evidence="5" id="KW-0408">Iron</keyword>
<dbReference type="GO" id="GO:0016705">
    <property type="term" value="F:oxidoreductase activity, acting on paired donors, with incorporation or reduction of molecular oxygen"/>
    <property type="evidence" value="ECO:0007669"/>
    <property type="project" value="InterPro"/>
</dbReference>
<name>A0AAN6WD53_9PEZI</name>
<reference evidence="7" key="2">
    <citation type="submission" date="2023-05" db="EMBL/GenBank/DDBJ databases">
        <authorList>
            <consortium name="Lawrence Berkeley National Laboratory"/>
            <person name="Steindorff A."/>
            <person name="Hensen N."/>
            <person name="Bonometti L."/>
            <person name="Westerberg I."/>
            <person name="Brannstrom I.O."/>
            <person name="Guillou S."/>
            <person name="Cros-Aarteil S."/>
            <person name="Calhoun S."/>
            <person name="Haridas S."/>
            <person name="Kuo A."/>
            <person name="Mondo S."/>
            <person name="Pangilinan J."/>
            <person name="Riley R."/>
            <person name="Labutti K."/>
            <person name="Andreopoulos B."/>
            <person name="Lipzen A."/>
            <person name="Chen C."/>
            <person name="Yanf M."/>
            <person name="Daum C."/>
            <person name="Ng V."/>
            <person name="Clum A."/>
            <person name="Ohm R."/>
            <person name="Martin F."/>
            <person name="Silar P."/>
            <person name="Natvig D."/>
            <person name="Lalanne C."/>
            <person name="Gautier V."/>
            <person name="Ament-Velasquez S.L."/>
            <person name="Kruys A."/>
            <person name="Hutchinson M.I."/>
            <person name="Powell A.J."/>
            <person name="Barry K."/>
            <person name="Miller A.N."/>
            <person name="Grigoriev I.V."/>
            <person name="Debuchy R."/>
            <person name="Gladieux P."/>
            <person name="Thoren M.H."/>
            <person name="Johannesson H."/>
        </authorList>
    </citation>
    <scope>NUCLEOTIDE SEQUENCE</scope>
    <source>
        <strain evidence="7">CBS 892.96</strain>
    </source>
</reference>
<dbReference type="AlphaFoldDB" id="A0AAN6WD53"/>
<dbReference type="PANTHER" id="PTHR24287:SF18">
    <property type="entry name" value="CYTOCHROME P450 MONOOXYGENASE APDE-RELATED"/>
    <property type="match status" value="1"/>
</dbReference>
<accession>A0AAN6WD53</accession>
<dbReference type="InterPro" id="IPR036396">
    <property type="entry name" value="Cyt_P450_sf"/>
</dbReference>
<keyword evidence="6" id="KW-0503">Monooxygenase</keyword>
<dbReference type="GO" id="GO:0020037">
    <property type="term" value="F:heme binding"/>
    <property type="evidence" value="ECO:0007669"/>
    <property type="project" value="InterPro"/>
</dbReference>
<evidence type="ECO:0000256" key="5">
    <source>
        <dbReference type="ARBA" id="ARBA00023004"/>
    </source>
</evidence>
<dbReference type="GO" id="GO:0005506">
    <property type="term" value="F:iron ion binding"/>
    <property type="evidence" value="ECO:0007669"/>
    <property type="project" value="InterPro"/>
</dbReference>
<evidence type="ECO:0000313" key="7">
    <source>
        <dbReference type="EMBL" id="KAK4179576.1"/>
    </source>
</evidence>
<dbReference type="Gene3D" id="1.10.630.10">
    <property type="entry name" value="Cytochrome P450"/>
    <property type="match status" value="1"/>
</dbReference>
<keyword evidence="8" id="KW-1185">Reference proteome</keyword>
<evidence type="ECO:0000313" key="8">
    <source>
        <dbReference type="Proteomes" id="UP001302321"/>
    </source>
</evidence>
<dbReference type="InterPro" id="IPR047146">
    <property type="entry name" value="Cyt_P450_E_CYP52_fungi"/>
</dbReference>
<keyword evidence="4" id="KW-0560">Oxidoreductase</keyword>
<evidence type="ECO:0000256" key="4">
    <source>
        <dbReference type="ARBA" id="ARBA00023002"/>
    </source>
</evidence>
<reference evidence="7" key="1">
    <citation type="journal article" date="2023" name="Mol. Phylogenet. Evol.">
        <title>Genome-scale phylogeny and comparative genomics of the fungal order Sordariales.</title>
        <authorList>
            <person name="Hensen N."/>
            <person name="Bonometti L."/>
            <person name="Westerberg I."/>
            <person name="Brannstrom I.O."/>
            <person name="Guillou S."/>
            <person name="Cros-Aarteil S."/>
            <person name="Calhoun S."/>
            <person name="Haridas S."/>
            <person name="Kuo A."/>
            <person name="Mondo S."/>
            <person name="Pangilinan J."/>
            <person name="Riley R."/>
            <person name="LaButti K."/>
            <person name="Andreopoulos B."/>
            <person name="Lipzen A."/>
            <person name="Chen C."/>
            <person name="Yan M."/>
            <person name="Daum C."/>
            <person name="Ng V."/>
            <person name="Clum A."/>
            <person name="Steindorff A."/>
            <person name="Ohm R.A."/>
            <person name="Martin F."/>
            <person name="Silar P."/>
            <person name="Natvig D.O."/>
            <person name="Lalanne C."/>
            <person name="Gautier V."/>
            <person name="Ament-Velasquez S.L."/>
            <person name="Kruys A."/>
            <person name="Hutchinson M.I."/>
            <person name="Powell A.J."/>
            <person name="Barry K."/>
            <person name="Miller A.N."/>
            <person name="Grigoriev I.V."/>
            <person name="Debuchy R."/>
            <person name="Gladieux P."/>
            <person name="Hiltunen Thoren M."/>
            <person name="Johannesson H."/>
        </authorList>
    </citation>
    <scope>NUCLEOTIDE SEQUENCE</scope>
    <source>
        <strain evidence="7">CBS 892.96</strain>
    </source>
</reference>
<dbReference type="Proteomes" id="UP001302321">
    <property type="component" value="Unassembled WGS sequence"/>
</dbReference>
<dbReference type="GO" id="GO:0004497">
    <property type="term" value="F:monooxygenase activity"/>
    <property type="evidence" value="ECO:0007669"/>
    <property type="project" value="UniProtKB-KW"/>
</dbReference>
<dbReference type="SUPFAM" id="SSF48264">
    <property type="entry name" value="Cytochrome P450"/>
    <property type="match status" value="1"/>
</dbReference>
<evidence type="ECO:0000256" key="3">
    <source>
        <dbReference type="ARBA" id="ARBA00022723"/>
    </source>
</evidence>